<name>A0ABP0GTG1_CLALP</name>
<reference evidence="2 3" key="1">
    <citation type="submission" date="2024-02" db="EMBL/GenBank/DDBJ databases">
        <authorList>
            <person name="Daric V."/>
            <person name="Darras S."/>
        </authorList>
    </citation>
    <scope>NUCLEOTIDE SEQUENCE [LARGE SCALE GENOMIC DNA]</scope>
</reference>
<proteinExistence type="predicted"/>
<gene>
    <name evidence="2" type="ORF">CVLEPA_LOCUS27617</name>
</gene>
<dbReference type="EMBL" id="CAWYQH010000141">
    <property type="protein sequence ID" value="CAK8694231.1"/>
    <property type="molecule type" value="Genomic_DNA"/>
</dbReference>
<feature type="region of interest" description="Disordered" evidence="1">
    <location>
        <begin position="48"/>
        <end position="70"/>
    </location>
</feature>
<protein>
    <submittedName>
        <fullName evidence="2">Uncharacterized protein</fullName>
    </submittedName>
</protein>
<evidence type="ECO:0000313" key="3">
    <source>
        <dbReference type="Proteomes" id="UP001642483"/>
    </source>
</evidence>
<sequence>MTTEQSELYMWEDESSTNLHQMREYVLQSMSRAQLTVLIPRRTVKVPHTKSKKLQQLQAKPRDPNASPSLLMIAPPSDCRYFNLMKGEPPGIRSLDVGRQRQYRGYRSAEQVVGSIRTTPCEIVPPGLQPATQAWTLDRQTPINGTAPIPGPSYFQQLSTIAALAWSDSSQATEKLRQIYEHTSLLSRDQFSAMTQYASPYMTSSNVLSDIQKSQDYSRLSQNDSILYKQVEPEKYWEMPSIYCACAVCKMTKRTKSNMTSQRRNAVKLMTSNVNNRVPALKSDNHATRQPVMTNQVVAQLKRMRSPEITSLCQQPPSKMYRQENYSVPKLGSRDQVSGKGALFSYLKAKAKVPERSCCKVEPNIFFPPALQINTSSINRNDLMMTPSFDNPCLVSSQIVNANGGFFNGFTNFLQPKILNALE</sequence>
<accession>A0ABP0GTG1</accession>
<evidence type="ECO:0000313" key="2">
    <source>
        <dbReference type="EMBL" id="CAK8694231.1"/>
    </source>
</evidence>
<comment type="caution">
    <text evidence="2">The sequence shown here is derived from an EMBL/GenBank/DDBJ whole genome shotgun (WGS) entry which is preliminary data.</text>
</comment>
<keyword evidence="3" id="KW-1185">Reference proteome</keyword>
<evidence type="ECO:0000256" key="1">
    <source>
        <dbReference type="SAM" id="MobiDB-lite"/>
    </source>
</evidence>
<dbReference type="Proteomes" id="UP001642483">
    <property type="component" value="Unassembled WGS sequence"/>
</dbReference>
<organism evidence="2 3">
    <name type="scientific">Clavelina lepadiformis</name>
    <name type="common">Light-bulb sea squirt</name>
    <name type="synonym">Ascidia lepadiformis</name>
    <dbReference type="NCBI Taxonomy" id="159417"/>
    <lineage>
        <taxon>Eukaryota</taxon>
        <taxon>Metazoa</taxon>
        <taxon>Chordata</taxon>
        <taxon>Tunicata</taxon>
        <taxon>Ascidiacea</taxon>
        <taxon>Aplousobranchia</taxon>
        <taxon>Clavelinidae</taxon>
        <taxon>Clavelina</taxon>
    </lineage>
</organism>